<organism evidence="8 9">
    <name type="scientific">Candidatus Erwinia dacicola</name>
    <dbReference type="NCBI Taxonomy" id="252393"/>
    <lineage>
        <taxon>Bacteria</taxon>
        <taxon>Pseudomonadati</taxon>
        <taxon>Pseudomonadota</taxon>
        <taxon>Gammaproteobacteria</taxon>
        <taxon>Enterobacterales</taxon>
        <taxon>Erwiniaceae</taxon>
        <taxon>Erwinia</taxon>
    </lineage>
</organism>
<evidence type="ECO:0000313" key="9">
    <source>
        <dbReference type="Proteomes" id="UP000244334"/>
    </source>
</evidence>
<keyword evidence="9" id="KW-1185">Reference proteome</keyword>
<keyword evidence="3 6" id="KW-0812">Transmembrane</keyword>
<keyword evidence="5 6" id="KW-0472">Membrane</keyword>
<feature type="transmembrane region" description="Helical" evidence="6">
    <location>
        <begin position="57"/>
        <end position="80"/>
    </location>
</feature>
<evidence type="ECO:0000259" key="7">
    <source>
        <dbReference type="PROSITE" id="PS50850"/>
    </source>
</evidence>
<evidence type="ECO:0000256" key="2">
    <source>
        <dbReference type="ARBA" id="ARBA00022448"/>
    </source>
</evidence>
<accession>A0A328TJ88</accession>
<gene>
    <name evidence="8" type="ORF">ACZ87_02507</name>
</gene>
<evidence type="ECO:0000256" key="4">
    <source>
        <dbReference type="ARBA" id="ARBA00022989"/>
    </source>
</evidence>
<comment type="caution">
    <text evidence="8">The sequence shown here is derived from an EMBL/GenBank/DDBJ whole genome shotgun (WGS) entry which is preliminary data.</text>
</comment>
<dbReference type="EMBL" id="LJAM02000283">
    <property type="protein sequence ID" value="RAP70687.1"/>
    <property type="molecule type" value="Genomic_DNA"/>
</dbReference>
<dbReference type="SUPFAM" id="SSF103473">
    <property type="entry name" value="MFS general substrate transporter"/>
    <property type="match status" value="1"/>
</dbReference>
<dbReference type="PROSITE" id="PS50850">
    <property type="entry name" value="MFS"/>
    <property type="match status" value="1"/>
</dbReference>
<dbReference type="PANTHER" id="PTHR48023">
    <property type="entry name" value="D-XYLOSE-PROTON SYMPORTER-LIKE 2"/>
    <property type="match status" value="1"/>
</dbReference>
<dbReference type="InterPro" id="IPR020846">
    <property type="entry name" value="MFS_dom"/>
</dbReference>
<sequence>MPDNKKRSRTSNKVMTLFVCFLAALAGLLFGLDIGVIAGALPFIAKDFNVTAHQQEWIVSSMMFDAAIGAVGSGWMSSYLGRNKEPDDRRSAVRYRLPVVRIFA</sequence>
<evidence type="ECO:0000256" key="1">
    <source>
        <dbReference type="ARBA" id="ARBA00004370"/>
    </source>
</evidence>
<dbReference type="GO" id="GO:0022857">
    <property type="term" value="F:transmembrane transporter activity"/>
    <property type="evidence" value="ECO:0007669"/>
    <property type="project" value="InterPro"/>
</dbReference>
<evidence type="ECO:0000313" key="8">
    <source>
        <dbReference type="EMBL" id="RAP70687.1"/>
    </source>
</evidence>
<feature type="domain" description="Major facilitator superfamily (MFS) profile" evidence="7">
    <location>
        <begin position="19"/>
        <end position="104"/>
    </location>
</feature>
<dbReference type="InterPro" id="IPR050820">
    <property type="entry name" value="MFS_Sugar_Transporter"/>
</dbReference>
<dbReference type="AlphaFoldDB" id="A0A328TJ88"/>
<keyword evidence="4 6" id="KW-1133">Transmembrane helix</keyword>
<evidence type="ECO:0000256" key="3">
    <source>
        <dbReference type="ARBA" id="ARBA00022692"/>
    </source>
</evidence>
<dbReference type="GO" id="GO:0016020">
    <property type="term" value="C:membrane"/>
    <property type="evidence" value="ECO:0007669"/>
    <property type="project" value="UniProtKB-SubCell"/>
</dbReference>
<dbReference type="InterPro" id="IPR005828">
    <property type="entry name" value="MFS_sugar_transport-like"/>
</dbReference>
<dbReference type="Pfam" id="PF00083">
    <property type="entry name" value="Sugar_tr"/>
    <property type="match status" value="1"/>
</dbReference>
<protein>
    <submittedName>
        <fullName evidence="8">Sugar (And other) transporter family protein</fullName>
    </submittedName>
</protein>
<comment type="subcellular location">
    <subcellularLocation>
        <location evidence="1">Membrane</location>
    </subcellularLocation>
</comment>
<dbReference type="PANTHER" id="PTHR48023:SF9">
    <property type="entry name" value="GALACTOSE-PROTON SYMPORTER"/>
    <property type="match status" value="1"/>
</dbReference>
<feature type="transmembrane region" description="Helical" evidence="6">
    <location>
        <begin position="14"/>
        <end position="45"/>
    </location>
</feature>
<evidence type="ECO:0000256" key="5">
    <source>
        <dbReference type="ARBA" id="ARBA00023136"/>
    </source>
</evidence>
<dbReference type="InterPro" id="IPR036259">
    <property type="entry name" value="MFS_trans_sf"/>
</dbReference>
<proteinExistence type="predicted"/>
<dbReference type="Proteomes" id="UP000244334">
    <property type="component" value="Unassembled WGS sequence"/>
</dbReference>
<name>A0A328TJ88_9GAMM</name>
<keyword evidence="2" id="KW-0813">Transport</keyword>
<dbReference type="Gene3D" id="1.20.1250.20">
    <property type="entry name" value="MFS general substrate transporter like domains"/>
    <property type="match status" value="1"/>
</dbReference>
<evidence type="ECO:0000256" key="6">
    <source>
        <dbReference type="SAM" id="Phobius"/>
    </source>
</evidence>
<reference evidence="8" key="1">
    <citation type="submission" date="2018-04" db="EMBL/GenBank/DDBJ databases">
        <title>Genomes of the Obligate Erwinia dacicola and Facultative Enterobacter sp. OLF Endosymbionts of the Olive Fruit fly, Bactrocera oleae.</title>
        <authorList>
            <person name="Estes A.M."/>
            <person name="Hearn D.J."/>
            <person name="Agarwal S."/>
            <person name="Pierson E.A."/>
            <person name="Dunning-Hotopp J.C."/>
        </authorList>
    </citation>
    <scope>NUCLEOTIDE SEQUENCE [LARGE SCALE GENOMIC DNA]</scope>
    <source>
        <strain evidence="8">Oroville</strain>
    </source>
</reference>